<evidence type="ECO:0000313" key="5">
    <source>
        <dbReference type="Proteomes" id="UP000283458"/>
    </source>
</evidence>
<reference evidence="4 5" key="1">
    <citation type="submission" date="2018-09" db="EMBL/GenBank/DDBJ databases">
        <authorList>
            <person name="Zhu H."/>
        </authorList>
    </citation>
    <scope>NUCLEOTIDE SEQUENCE [LARGE SCALE GENOMIC DNA]</scope>
    <source>
        <strain evidence="4 5">K2W22B-5</strain>
    </source>
</reference>
<dbReference type="GO" id="GO:0016740">
    <property type="term" value="F:transferase activity"/>
    <property type="evidence" value="ECO:0007669"/>
    <property type="project" value="UniProtKB-KW"/>
</dbReference>
<feature type="compositionally biased region" description="Low complexity" evidence="2">
    <location>
        <begin position="277"/>
        <end position="292"/>
    </location>
</feature>
<feature type="region of interest" description="Disordered" evidence="2">
    <location>
        <begin position="277"/>
        <end position="305"/>
    </location>
</feature>
<dbReference type="EMBL" id="QYUL01000001">
    <property type="protein sequence ID" value="RJF85030.1"/>
    <property type="molecule type" value="Genomic_DNA"/>
</dbReference>
<feature type="domain" description="Glycosyltransferase 2-like" evidence="3">
    <location>
        <begin position="5"/>
        <end position="117"/>
    </location>
</feature>
<dbReference type="PANTHER" id="PTHR43630:SF2">
    <property type="entry name" value="GLYCOSYLTRANSFERASE"/>
    <property type="match status" value="1"/>
</dbReference>
<dbReference type="Proteomes" id="UP000283458">
    <property type="component" value="Unassembled WGS sequence"/>
</dbReference>
<sequence length="305" mass="34273">MIPVSVIVMTKNEAVNLPRCLAGLDRFAERFVVDSGSSDGTPELAQTLGARVVPFVWNGRYPKKKQWCLDHLPFTQDWALFIDADERPTAALVDEIARLFETGPAHAAYWIDGRPVMHGRPLRFGCWNRKLALLDRRRAAFPDIPDLDVSAMWEVEGHYQPTIAGPLGRLRHPLDHADDKPLSAWFDRHNRYSDWEAALRADGRMERLIDGERGGRRALKRLFQRAPGRPVLAFLHAYVARLGVLDGRAGLDHALSRAFYYWQVAVKMKAAQAAAAHSSESTSLSPPSAFSRSKVRLRTPGSSMR</sequence>
<comment type="caution">
    <text evidence="4">The sequence shown here is derived from an EMBL/GenBank/DDBJ whole genome shotgun (WGS) entry which is preliminary data.</text>
</comment>
<dbReference type="AlphaFoldDB" id="A0A418W4T0"/>
<protein>
    <submittedName>
        <fullName evidence="4">Glycosyltransferase family 2 protein</fullName>
    </submittedName>
</protein>
<gene>
    <name evidence="4" type="ORF">D3877_11310</name>
</gene>
<dbReference type="RefSeq" id="WP_119830659.1">
    <property type="nucleotide sequence ID" value="NZ_QYUL01000001.1"/>
</dbReference>
<keyword evidence="4" id="KW-0808">Transferase</keyword>
<dbReference type="SUPFAM" id="SSF53448">
    <property type="entry name" value="Nucleotide-diphospho-sugar transferases"/>
    <property type="match status" value="1"/>
</dbReference>
<dbReference type="PANTHER" id="PTHR43630">
    <property type="entry name" value="POLY-BETA-1,6-N-ACETYL-D-GLUCOSAMINE SYNTHASE"/>
    <property type="match status" value="1"/>
</dbReference>
<name>A0A418W4T0_9PROT</name>
<comment type="similarity">
    <text evidence="1">Belongs to the glycosyltransferase 2 family. WaaE/KdtX subfamily.</text>
</comment>
<proteinExistence type="inferred from homology"/>
<evidence type="ECO:0000256" key="2">
    <source>
        <dbReference type="SAM" id="MobiDB-lite"/>
    </source>
</evidence>
<dbReference type="OrthoDB" id="9815923at2"/>
<dbReference type="InterPro" id="IPR029044">
    <property type="entry name" value="Nucleotide-diphossugar_trans"/>
</dbReference>
<keyword evidence="5" id="KW-1185">Reference proteome</keyword>
<evidence type="ECO:0000256" key="1">
    <source>
        <dbReference type="ARBA" id="ARBA00038494"/>
    </source>
</evidence>
<accession>A0A418W4T0</accession>
<dbReference type="InterPro" id="IPR001173">
    <property type="entry name" value="Glyco_trans_2-like"/>
</dbReference>
<evidence type="ECO:0000313" key="4">
    <source>
        <dbReference type="EMBL" id="RJF85030.1"/>
    </source>
</evidence>
<dbReference type="Pfam" id="PF00535">
    <property type="entry name" value="Glycos_transf_2"/>
    <property type="match status" value="1"/>
</dbReference>
<dbReference type="Gene3D" id="3.90.550.10">
    <property type="entry name" value="Spore Coat Polysaccharide Biosynthesis Protein SpsA, Chain A"/>
    <property type="match status" value="1"/>
</dbReference>
<organism evidence="4 5">
    <name type="scientific">Azospirillum cavernae</name>
    <dbReference type="NCBI Taxonomy" id="2320860"/>
    <lineage>
        <taxon>Bacteria</taxon>
        <taxon>Pseudomonadati</taxon>
        <taxon>Pseudomonadota</taxon>
        <taxon>Alphaproteobacteria</taxon>
        <taxon>Rhodospirillales</taxon>
        <taxon>Azospirillaceae</taxon>
        <taxon>Azospirillum</taxon>
    </lineage>
</organism>
<evidence type="ECO:0000259" key="3">
    <source>
        <dbReference type="Pfam" id="PF00535"/>
    </source>
</evidence>
<dbReference type="CDD" id="cd02511">
    <property type="entry name" value="Beta4Glucosyltransferase"/>
    <property type="match status" value="1"/>
</dbReference>